<evidence type="ECO:0000313" key="1">
    <source>
        <dbReference type="EMBL" id="CAG8546475.1"/>
    </source>
</evidence>
<keyword evidence="2" id="KW-1185">Reference proteome</keyword>
<dbReference type="AlphaFoldDB" id="A0A9N9AVH2"/>
<protein>
    <submittedName>
        <fullName evidence="1">17157_t:CDS:1</fullName>
    </submittedName>
</protein>
<evidence type="ECO:0000313" key="2">
    <source>
        <dbReference type="Proteomes" id="UP000789759"/>
    </source>
</evidence>
<dbReference type="Proteomes" id="UP000789759">
    <property type="component" value="Unassembled WGS sequence"/>
</dbReference>
<dbReference type="SUPFAM" id="SSF53098">
    <property type="entry name" value="Ribonuclease H-like"/>
    <property type="match status" value="1"/>
</dbReference>
<organism evidence="1 2">
    <name type="scientific">Cetraspora pellucida</name>
    <dbReference type="NCBI Taxonomy" id="1433469"/>
    <lineage>
        <taxon>Eukaryota</taxon>
        <taxon>Fungi</taxon>
        <taxon>Fungi incertae sedis</taxon>
        <taxon>Mucoromycota</taxon>
        <taxon>Glomeromycotina</taxon>
        <taxon>Glomeromycetes</taxon>
        <taxon>Diversisporales</taxon>
        <taxon>Gigasporaceae</taxon>
        <taxon>Cetraspora</taxon>
    </lineage>
</organism>
<dbReference type="EMBL" id="CAJVQA010002404">
    <property type="protein sequence ID" value="CAG8546475.1"/>
    <property type="molecule type" value="Genomic_DNA"/>
</dbReference>
<name>A0A9N9AVH2_9GLOM</name>
<comment type="caution">
    <text evidence="1">The sequence shown here is derived from an EMBL/GenBank/DDBJ whole genome shotgun (WGS) entry which is preliminary data.</text>
</comment>
<gene>
    <name evidence="1" type="ORF">CPELLU_LOCUS4546</name>
</gene>
<accession>A0A9N9AVH2</accession>
<dbReference type="InterPro" id="IPR012337">
    <property type="entry name" value="RNaseH-like_sf"/>
</dbReference>
<dbReference type="OrthoDB" id="10450701at2759"/>
<sequence length="132" mass="15388">MVVNQQLFLLAENTEFNNFLIELELVTDFYFGQKLLGIMTNNATNMLVMGCILREKINSEFGNQTVQHFYYGVHVLNIVVEEEIKSISIEISKAQKFSMKLRNSSLLIYKLKKNFEMKNIPFLMPETNINIK</sequence>
<reference evidence="1" key="1">
    <citation type="submission" date="2021-06" db="EMBL/GenBank/DDBJ databases">
        <authorList>
            <person name="Kallberg Y."/>
            <person name="Tangrot J."/>
            <person name="Rosling A."/>
        </authorList>
    </citation>
    <scope>NUCLEOTIDE SEQUENCE</scope>
    <source>
        <strain evidence="1">FL966</strain>
    </source>
</reference>
<proteinExistence type="predicted"/>